<dbReference type="AlphaFoldDB" id="E4X3I4"/>
<dbReference type="EMBL" id="FN653023">
    <property type="protein sequence ID" value="CBY18188.1"/>
    <property type="molecule type" value="Genomic_DNA"/>
</dbReference>
<feature type="region of interest" description="Disordered" evidence="1">
    <location>
        <begin position="19"/>
        <end position="40"/>
    </location>
</feature>
<feature type="region of interest" description="Disordered" evidence="1">
    <location>
        <begin position="53"/>
        <end position="186"/>
    </location>
</feature>
<feature type="compositionally biased region" description="Basic and acidic residues" evidence="1">
    <location>
        <begin position="56"/>
        <end position="71"/>
    </location>
</feature>
<gene>
    <name evidence="2" type="ORF">GSOID_T00017825001</name>
</gene>
<proteinExistence type="predicted"/>
<feature type="compositionally biased region" description="Polar residues" evidence="1">
    <location>
        <begin position="112"/>
        <end position="132"/>
    </location>
</feature>
<sequence>MAMKKRQFSWQATLIEDWGMEPADEARPLDVGEGIQTGDIPSFRKKKLSYQFAIDENERTPPEQEQKKRQENLFVFSGSLDETELEIGRSAEQCSTPSPTDVDWPPAPARWSDSSPQEPSAPPNSATSSFDNSADLFPSSSQESTSYDESSSGAFFGITDISTPESASTTDDVFDSSVQKKSPSHS</sequence>
<evidence type="ECO:0000313" key="2">
    <source>
        <dbReference type="EMBL" id="CBY18188.1"/>
    </source>
</evidence>
<dbReference type="InParanoid" id="E4X3I4"/>
<dbReference type="Proteomes" id="UP000001307">
    <property type="component" value="Unassembled WGS sequence"/>
</dbReference>
<keyword evidence="3" id="KW-1185">Reference proteome</keyword>
<evidence type="ECO:0000313" key="3">
    <source>
        <dbReference type="Proteomes" id="UP000001307"/>
    </source>
</evidence>
<name>E4X3I4_OIKDI</name>
<protein>
    <submittedName>
        <fullName evidence="2">Uncharacterized protein</fullName>
    </submittedName>
</protein>
<accession>E4X3I4</accession>
<reference evidence="2" key="1">
    <citation type="journal article" date="2010" name="Science">
        <title>Plasticity of animal genome architecture unmasked by rapid evolution of a pelagic tunicate.</title>
        <authorList>
            <person name="Denoeud F."/>
            <person name="Henriet S."/>
            <person name="Mungpakdee S."/>
            <person name="Aury J.M."/>
            <person name="Da Silva C."/>
            <person name="Brinkmann H."/>
            <person name="Mikhaleva J."/>
            <person name="Olsen L.C."/>
            <person name="Jubin C."/>
            <person name="Canestro C."/>
            <person name="Bouquet J.M."/>
            <person name="Danks G."/>
            <person name="Poulain J."/>
            <person name="Campsteijn C."/>
            <person name="Adamski M."/>
            <person name="Cross I."/>
            <person name="Yadetie F."/>
            <person name="Muffato M."/>
            <person name="Louis A."/>
            <person name="Butcher S."/>
            <person name="Tsagkogeorga G."/>
            <person name="Konrad A."/>
            <person name="Singh S."/>
            <person name="Jensen M.F."/>
            <person name="Cong E.H."/>
            <person name="Eikeseth-Otteraa H."/>
            <person name="Noel B."/>
            <person name="Anthouard V."/>
            <person name="Porcel B.M."/>
            <person name="Kachouri-Lafond R."/>
            <person name="Nishino A."/>
            <person name="Ugolini M."/>
            <person name="Chourrout P."/>
            <person name="Nishida H."/>
            <person name="Aasland R."/>
            <person name="Huzurbazar S."/>
            <person name="Westhof E."/>
            <person name="Delsuc F."/>
            <person name="Lehrach H."/>
            <person name="Reinhardt R."/>
            <person name="Weissenbach J."/>
            <person name="Roy S.W."/>
            <person name="Artiguenave F."/>
            <person name="Postlethwait J.H."/>
            <person name="Manak J.R."/>
            <person name="Thompson E.M."/>
            <person name="Jaillon O."/>
            <person name="Du Pasquier L."/>
            <person name="Boudinot P."/>
            <person name="Liberles D.A."/>
            <person name="Volff J.N."/>
            <person name="Philippe H."/>
            <person name="Lenhard B."/>
            <person name="Roest Crollius H."/>
            <person name="Wincker P."/>
            <person name="Chourrout D."/>
        </authorList>
    </citation>
    <scope>NUCLEOTIDE SEQUENCE [LARGE SCALE GENOMIC DNA]</scope>
</reference>
<dbReference type="OrthoDB" id="10485324at2759"/>
<organism evidence="2">
    <name type="scientific">Oikopleura dioica</name>
    <name type="common">Tunicate</name>
    <dbReference type="NCBI Taxonomy" id="34765"/>
    <lineage>
        <taxon>Eukaryota</taxon>
        <taxon>Metazoa</taxon>
        <taxon>Chordata</taxon>
        <taxon>Tunicata</taxon>
        <taxon>Appendicularia</taxon>
        <taxon>Copelata</taxon>
        <taxon>Oikopleuridae</taxon>
        <taxon>Oikopleura</taxon>
    </lineage>
</organism>
<feature type="compositionally biased region" description="Low complexity" evidence="1">
    <location>
        <begin position="139"/>
        <end position="152"/>
    </location>
</feature>
<evidence type="ECO:0000256" key="1">
    <source>
        <dbReference type="SAM" id="MobiDB-lite"/>
    </source>
</evidence>
<feature type="compositionally biased region" description="Polar residues" evidence="1">
    <location>
        <begin position="160"/>
        <end position="186"/>
    </location>
</feature>